<dbReference type="InterPro" id="IPR002826">
    <property type="entry name" value="MptE-like"/>
</dbReference>
<evidence type="ECO:0000259" key="2">
    <source>
        <dbReference type="Pfam" id="PF01973"/>
    </source>
</evidence>
<evidence type="ECO:0000256" key="1">
    <source>
        <dbReference type="PROSITE-ProRule" id="PRU00339"/>
    </source>
</evidence>
<gene>
    <name evidence="3" type="ORF">L9G74_08195</name>
</gene>
<dbReference type="RefSeq" id="WP_238895810.1">
    <property type="nucleotide sequence ID" value="NZ_JAKOGG010000004.1"/>
</dbReference>
<dbReference type="PROSITE" id="PS50005">
    <property type="entry name" value="TPR"/>
    <property type="match status" value="1"/>
</dbReference>
<dbReference type="InterPro" id="IPR011990">
    <property type="entry name" value="TPR-like_helical_dom_sf"/>
</dbReference>
<keyword evidence="1" id="KW-0802">TPR repeat</keyword>
<dbReference type="EMBL" id="JAKOGG010000004">
    <property type="protein sequence ID" value="MCS4556415.1"/>
    <property type="molecule type" value="Genomic_DNA"/>
</dbReference>
<protein>
    <submittedName>
        <fullName evidence="3">DUF115 domain-containing protein</fullName>
    </submittedName>
</protein>
<dbReference type="Proteomes" id="UP001201549">
    <property type="component" value="Unassembled WGS sequence"/>
</dbReference>
<reference evidence="4" key="2">
    <citation type="submission" date="2023-07" db="EMBL/GenBank/DDBJ databases">
        <title>Shewanella mangrovi sp. nov., an acetaldehyde- degrading bacterium isolated from mangrove sediment.</title>
        <authorList>
            <person name="Liu Y."/>
        </authorList>
    </citation>
    <scope>NUCLEOTIDE SEQUENCE [LARGE SCALE GENOMIC DNA]</scope>
    <source>
        <strain evidence="4">C32</strain>
    </source>
</reference>
<dbReference type="PANTHER" id="PTHR41786:SF1">
    <property type="entry name" value="6-HYDROXYMETHYLPTERIN DIPHOSPHOKINASE MPTE-LIKE DOMAIN-CONTAINING PROTEIN"/>
    <property type="match status" value="1"/>
</dbReference>
<evidence type="ECO:0000313" key="4">
    <source>
        <dbReference type="Proteomes" id="UP001201549"/>
    </source>
</evidence>
<organism evidence="3 4">
    <name type="scientific">Shewanella electrica</name>
    <dbReference type="NCBI Taxonomy" id="515560"/>
    <lineage>
        <taxon>Bacteria</taxon>
        <taxon>Pseudomonadati</taxon>
        <taxon>Pseudomonadota</taxon>
        <taxon>Gammaproteobacteria</taxon>
        <taxon>Alteromonadales</taxon>
        <taxon>Shewanellaceae</taxon>
        <taxon>Shewanella</taxon>
    </lineage>
</organism>
<dbReference type="Pfam" id="PF01973">
    <property type="entry name" value="MptE-like"/>
    <property type="match status" value="1"/>
</dbReference>
<comment type="caution">
    <text evidence="3">The sequence shown here is derived from an EMBL/GenBank/DDBJ whole genome shotgun (WGS) entry which is preliminary data.</text>
</comment>
<feature type="repeat" description="TPR" evidence="1">
    <location>
        <begin position="767"/>
        <end position="800"/>
    </location>
</feature>
<evidence type="ECO:0000313" key="3">
    <source>
        <dbReference type="EMBL" id="MCS4556415.1"/>
    </source>
</evidence>
<dbReference type="InterPro" id="IPR019734">
    <property type="entry name" value="TPR_rpt"/>
</dbReference>
<keyword evidence="4" id="KW-1185">Reference proteome</keyword>
<name>A0ABT2FJA6_9GAMM</name>
<dbReference type="PANTHER" id="PTHR41786">
    <property type="entry name" value="MOTILITY ACCESSORY FACTOR MAF"/>
    <property type="match status" value="1"/>
</dbReference>
<sequence length="812" mass="91539">MQSISSDVLQTFTVSQFGEVYFPAINLNTFEKINSTSLYDQSYKKFFKMKDVLHIVIGSDSGLLADYLLNLEKPQGCHIIIVELEDITHLLNIDIPAKDKNYFYTTTFDKLPELLNQANISVCIGKGNFIIHESKAVQLNHIPEYLDLKLKIQKLVSTKKIAEQVQYNQKIFIKNQIFNLAENYIPAKVLRQKAKDATILIAAGGPSLDTCLDWIKNNRDKLIIITISRVAGKLIACGISPEIVVTVDPQQVSFDVSKDMMQYQDKFLLASAYHTTPYISAQWTENFIYLGDRYPWKEEDNVELKQTTVTNSAIELALQLGASRILLAGVDLCYSTSGKTHTKGTKEEAVGADLVTIGEWVTTYAGETVETPVQLKLAIQSLAEQAQNLTDCDIINLSSQAAKIDNISHISPENIVLKERQDHLNGAIQAILTGENNKLESLEKTKKEITSALSAIKKINGYAASAVELCNKNKSHLSPQISKKIEKIEKEINKSPKKLLSTIKIYGFSEFAAFLTSRDTADWDDSYIKEMNANYYQAMFSATAELITLLEQAIKRTQARIDELDLTYPIEQLATIWQKDNTLGRIYCREKAANTILSDAISVNLKKSYHDTVEQSAECFSNLLASVRKNHDLITKKIFHLKSQNNHIGLKRMVDELARRQQSSDEYAVEFNLASAYYSMMTGNDADALMSLLNIPEDKIDHIQRRDIAALSLKLQRLDVAEKALSELQQNFDDFKPIYARVLHLNNKSQDALNSYLNFLDKYPQNIPILLNFAEFLISVNQLTAAKTIFEQVLELDPRNPVAQRMLNSVGN</sequence>
<proteinExistence type="predicted"/>
<dbReference type="SUPFAM" id="SSF48452">
    <property type="entry name" value="TPR-like"/>
    <property type="match status" value="2"/>
</dbReference>
<feature type="domain" description="6-hydroxymethylpterin diphosphokinase MptE-like" evidence="2">
    <location>
        <begin position="174"/>
        <end position="335"/>
    </location>
</feature>
<accession>A0ABT2FJA6</accession>
<dbReference type="Gene3D" id="1.25.40.10">
    <property type="entry name" value="Tetratricopeptide repeat domain"/>
    <property type="match status" value="1"/>
</dbReference>
<reference evidence="3 4" key="1">
    <citation type="submission" date="2022-02" db="EMBL/GenBank/DDBJ databases">
        <authorList>
            <person name="Zhuang L."/>
        </authorList>
    </citation>
    <scope>NUCLEOTIDE SEQUENCE [LARGE SCALE GENOMIC DNA]</scope>
    <source>
        <strain evidence="3 4">C32</strain>
    </source>
</reference>